<comment type="subcellular location">
    <subcellularLocation>
        <location evidence="6">Cell membrane</location>
        <topology evidence="6">Multi-pass membrane protein</topology>
    </subcellularLocation>
    <subcellularLocation>
        <location evidence="1">Membrane</location>
        <topology evidence="1">Multi-pass membrane protein</topology>
    </subcellularLocation>
</comment>
<dbReference type="Pfam" id="PF01925">
    <property type="entry name" value="TauE"/>
    <property type="match status" value="1"/>
</dbReference>
<keyword evidence="4 6" id="KW-1133">Transmembrane helix</keyword>
<dbReference type="AlphaFoldDB" id="A0A2T2XG14"/>
<comment type="caution">
    <text evidence="7">The sequence shown here is derived from an EMBL/GenBank/DDBJ whole genome shotgun (WGS) entry which is preliminary data.</text>
</comment>
<evidence type="ECO:0000256" key="6">
    <source>
        <dbReference type="RuleBase" id="RU363041"/>
    </source>
</evidence>
<keyword evidence="6" id="KW-1003">Cell membrane</keyword>
<dbReference type="InterPro" id="IPR051598">
    <property type="entry name" value="TSUP/Inactive_protease-like"/>
</dbReference>
<dbReference type="InterPro" id="IPR002781">
    <property type="entry name" value="TM_pro_TauE-like"/>
</dbReference>
<evidence type="ECO:0000313" key="7">
    <source>
        <dbReference type="EMBL" id="PSR33445.1"/>
    </source>
</evidence>
<evidence type="ECO:0000256" key="3">
    <source>
        <dbReference type="ARBA" id="ARBA00022692"/>
    </source>
</evidence>
<evidence type="ECO:0000256" key="1">
    <source>
        <dbReference type="ARBA" id="ARBA00004141"/>
    </source>
</evidence>
<proteinExistence type="inferred from homology"/>
<keyword evidence="5 6" id="KW-0472">Membrane</keyword>
<keyword evidence="3 6" id="KW-0812">Transmembrane</keyword>
<organism evidence="7 8">
    <name type="scientific">Sulfobacillus benefaciens</name>
    <dbReference type="NCBI Taxonomy" id="453960"/>
    <lineage>
        <taxon>Bacteria</taxon>
        <taxon>Bacillati</taxon>
        <taxon>Bacillota</taxon>
        <taxon>Clostridia</taxon>
        <taxon>Eubacteriales</taxon>
        <taxon>Clostridiales Family XVII. Incertae Sedis</taxon>
        <taxon>Sulfobacillus</taxon>
    </lineage>
</organism>
<reference evidence="7 8" key="1">
    <citation type="journal article" date="2014" name="BMC Genomics">
        <title>Comparison of environmental and isolate Sulfobacillus genomes reveals diverse carbon, sulfur, nitrogen, and hydrogen metabolisms.</title>
        <authorList>
            <person name="Justice N.B."/>
            <person name="Norman A."/>
            <person name="Brown C.T."/>
            <person name="Singh A."/>
            <person name="Thomas B.C."/>
            <person name="Banfield J.F."/>
        </authorList>
    </citation>
    <scope>NUCLEOTIDE SEQUENCE [LARGE SCALE GENOMIC DNA]</scope>
    <source>
        <strain evidence="7">AMDSBA4</strain>
    </source>
</reference>
<feature type="transmembrane region" description="Helical" evidence="6">
    <location>
        <begin position="73"/>
        <end position="90"/>
    </location>
</feature>
<dbReference type="GO" id="GO:0005886">
    <property type="term" value="C:plasma membrane"/>
    <property type="evidence" value="ECO:0007669"/>
    <property type="project" value="UniProtKB-SubCell"/>
</dbReference>
<comment type="similarity">
    <text evidence="2 6">Belongs to the 4-toluene sulfonate uptake permease (TSUP) (TC 2.A.102) family.</text>
</comment>
<feature type="transmembrane region" description="Helical" evidence="6">
    <location>
        <begin position="198"/>
        <end position="219"/>
    </location>
</feature>
<feature type="transmembrane region" description="Helical" evidence="6">
    <location>
        <begin position="134"/>
        <end position="162"/>
    </location>
</feature>
<evidence type="ECO:0000256" key="4">
    <source>
        <dbReference type="ARBA" id="ARBA00022989"/>
    </source>
</evidence>
<dbReference type="Proteomes" id="UP000242972">
    <property type="component" value="Unassembled WGS sequence"/>
</dbReference>
<feature type="transmembrane region" description="Helical" evidence="6">
    <location>
        <begin position="97"/>
        <end position="114"/>
    </location>
</feature>
<gene>
    <name evidence="7" type="ORF">C7B46_09795</name>
</gene>
<dbReference type="EMBL" id="PXYW01000020">
    <property type="protein sequence ID" value="PSR33445.1"/>
    <property type="molecule type" value="Genomic_DNA"/>
</dbReference>
<evidence type="ECO:0000256" key="2">
    <source>
        <dbReference type="ARBA" id="ARBA00009142"/>
    </source>
</evidence>
<feature type="transmembrane region" description="Helical" evidence="6">
    <location>
        <begin position="6"/>
        <end position="34"/>
    </location>
</feature>
<feature type="transmembrane region" description="Helical" evidence="6">
    <location>
        <begin position="174"/>
        <end position="192"/>
    </location>
</feature>
<dbReference type="PANTHER" id="PTHR43701">
    <property type="entry name" value="MEMBRANE TRANSPORTER PROTEIN MJ0441-RELATED"/>
    <property type="match status" value="1"/>
</dbReference>
<evidence type="ECO:0000256" key="5">
    <source>
        <dbReference type="ARBA" id="ARBA00023136"/>
    </source>
</evidence>
<sequence>MLTLAVVLIFLVSMLFAMLGMGGGMLHVPILLWIGYDLKTVAQPLGILLNGLTSLMALVIYWRHGLVDWKGSLPMAITALALAPVGAIVAKTIPTQVLMGIFIAVIVLAALRTLQSLRQPEPTDKVTGRRWIWASLGVGLAALAGGMLGLGGGTFISPLLMWMGYPTKKAVATTAYIVTFSSFSGFLGRLPYFKAPDLLVIVLSVTVLIAAGLGSQLMATRAKPKWIKTAYAALLILVGLKLAL</sequence>
<name>A0A2T2XG14_9FIRM</name>
<accession>A0A2T2XG14</accession>
<dbReference type="PANTHER" id="PTHR43701:SF2">
    <property type="entry name" value="MEMBRANE TRANSPORTER PROTEIN YJNA-RELATED"/>
    <property type="match status" value="1"/>
</dbReference>
<protein>
    <recommendedName>
        <fullName evidence="6">Probable membrane transporter protein</fullName>
    </recommendedName>
</protein>
<evidence type="ECO:0000313" key="8">
    <source>
        <dbReference type="Proteomes" id="UP000242972"/>
    </source>
</evidence>
<feature type="transmembrane region" description="Helical" evidence="6">
    <location>
        <begin position="41"/>
        <end position="61"/>
    </location>
</feature>